<dbReference type="SUPFAM" id="SSF81296">
    <property type="entry name" value="E set domains"/>
    <property type="match status" value="1"/>
</dbReference>
<name>A0A2J7ZU29_9CHLO</name>
<dbReference type="GO" id="GO:0043546">
    <property type="term" value="F:molybdopterin cofactor binding"/>
    <property type="evidence" value="ECO:0007669"/>
    <property type="project" value="TreeGrafter"/>
</dbReference>
<accession>A0A2J7ZU29</accession>
<dbReference type="GO" id="GO:0008482">
    <property type="term" value="F:sulfite oxidase activity"/>
    <property type="evidence" value="ECO:0007669"/>
    <property type="project" value="TreeGrafter"/>
</dbReference>
<evidence type="ECO:0000259" key="1">
    <source>
        <dbReference type="Pfam" id="PF03404"/>
    </source>
</evidence>
<proteinExistence type="predicted"/>
<dbReference type="PANTHER" id="PTHR19372:SF7">
    <property type="entry name" value="SULFITE OXIDASE, MITOCHONDRIAL"/>
    <property type="match status" value="1"/>
</dbReference>
<dbReference type="GO" id="GO:0005739">
    <property type="term" value="C:mitochondrion"/>
    <property type="evidence" value="ECO:0007669"/>
    <property type="project" value="TreeGrafter"/>
</dbReference>
<comment type="caution">
    <text evidence="2">The sequence shown here is derived from an EMBL/GenBank/DDBJ whole genome shotgun (WGS) entry which is preliminary data.</text>
</comment>
<dbReference type="GO" id="GO:0020037">
    <property type="term" value="F:heme binding"/>
    <property type="evidence" value="ECO:0007669"/>
    <property type="project" value="TreeGrafter"/>
</dbReference>
<dbReference type="Gene3D" id="2.60.40.650">
    <property type="match status" value="1"/>
</dbReference>
<sequence length="79" mass="8131">MSGENKRPHGAMLAGCGGGVATLPLPRPAADGSLPASVAVAVKAVDSSYNSQPDSVAGIWNLRGVVNNAWHRVTWPLEP</sequence>
<reference evidence="2 3" key="1">
    <citation type="journal article" date="2017" name="Mol. Biol. Evol.">
        <title>The 4-celled Tetrabaena socialis nuclear genome reveals the essential components for genetic control of cell number at the origin of multicellularity in the volvocine lineage.</title>
        <authorList>
            <person name="Featherston J."/>
            <person name="Arakaki Y."/>
            <person name="Hanschen E.R."/>
            <person name="Ferris P.J."/>
            <person name="Michod R.E."/>
            <person name="Olson B.J.S.C."/>
            <person name="Nozaki H."/>
            <person name="Durand P.M."/>
        </authorList>
    </citation>
    <scope>NUCLEOTIDE SEQUENCE [LARGE SCALE GENOMIC DNA]</scope>
    <source>
        <strain evidence="2 3">NIES-571</strain>
    </source>
</reference>
<dbReference type="InterPro" id="IPR014756">
    <property type="entry name" value="Ig_E-set"/>
</dbReference>
<dbReference type="Proteomes" id="UP000236333">
    <property type="component" value="Unassembled WGS sequence"/>
</dbReference>
<dbReference type="InterPro" id="IPR005066">
    <property type="entry name" value="MoCF_OxRdtse_dimer"/>
</dbReference>
<dbReference type="OrthoDB" id="10051395at2759"/>
<dbReference type="PANTHER" id="PTHR19372">
    <property type="entry name" value="SULFITE REDUCTASE"/>
    <property type="match status" value="1"/>
</dbReference>
<evidence type="ECO:0000313" key="2">
    <source>
        <dbReference type="EMBL" id="PNH03774.1"/>
    </source>
</evidence>
<keyword evidence="3" id="KW-1185">Reference proteome</keyword>
<feature type="domain" description="Moybdenum cofactor oxidoreductase dimerisation" evidence="1">
    <location>
        <begin position="36"/>
        <end position="74"/>
    </location>
</feature>
<dbReference type="GO" id="GO:0030151">
    <property type="term" value="F:molybdenum ion binding"/>
    <property type="evidence" value="ECO:0007669"/>
    <property type="project" value="InterPro"/>
</dbReference>
<dbReference type="EMBL" id="PGGS01000464">
    <property type="protein sequence ID" value="PNH03774.1"/>
    <property type="molecule type" value="Genomic_DNA"/>
</dbReference>
<dbReference type="AlphaFoldDB" id="A0A2J7ZU29"/>
<gene>
    <name evidence="2" type="ORF">TSOC_010153</name>
</gene>
<protein>
    <submittedName>
        <fullName evidence="2">Sulfite oxidase, mitochondrial</fullName>
    </submittedName>
</protein>
<dbReference type="Pfam" id="PF03404">
    <property type="entry name" value="Mo-co_dimer"/>
    <property type="match status" value="1"/>
</dbReference>
<organism evidence="2 3">
    <name type="scientific">Tetrabaena socialis</name>
    <dbReference type="NCBI Taxonomy" id="47790"/>
    <lineage>
        <taxon>Eukaryota</taxon>
        <taxon>Viridiplantae</taxon>
        <taxon>Chlorophyta</taxon>
        <taxon>core chlorophytes</taxon>
        <taxon>Chlorophyceae</taxon>
        <taxon>CS clade</taxon>
        <taxon>Chlamydomonadales</taxon>
        <taxon>Tetrabaenaceae</taxon>
        <taxon>Tetrabaena</taxon>
    </lineage>
</organism>
<dbReference type="GO" id="GO:0006790">
    <property type="term" value="P:sulfur compound metabolic process"/>
    <property type="evidence" value="ECO:0007669"/>
    <property type="project" value="TreeGrafter"/>
</dbReference>
<evidence type="ECO:0000313" key="3">
    <source>
        <dbReference type="Proteomes" id="UP000236333"/>
    </source>
</evidence>